<evidence type="ECO:0000313" key="6">
    <source>
        <dbReference type="EMBL" id="MBH9579606.1"/>
    </source>
</evidence>
<dbReference type="Proteomes" id="UP000613266">
    <property type="component" value="Unassembled WGS sequence"/>
</dbReference>
<protein>
    <submittedName>
        <fullName evidence="6">LamG domain-containing protein</fullName>
    </submittedName>
</protein>
<evidence type="ECO:0000256" key="3">
    <source>
        <dbReference type="SAM" id="MobiDB-lite"/>
    </source>
</evidence>
<dbReference type="Pfam" id="PF20419">
    <property type="entry name" value="DUF6701"/>
    <property type="match status" value="1"/>
</dbReference>
<dbReference type="InterPro" id="IPR046524">
    <property type="entry name" value="DUF6701"/>
</dbReference>
<dbReference type="AlphaFoldDB" id="A0A931J4S4"/>
<name>A0A931J4S4_9BURK</name>
<dbReference type="SMART" id="SM00560">
    <property type="entry name" value="LamGL"/>
    <property type="match status" value="1"/>
</dbReference>
<evidence type="ECO:0000313" key="7">
    <source>
        <dbReference type="Proteomes" id="UP000613266"/>
    </source>
</evidence>
<sequence>MRGLWAALLWLSLGAAQAASYSYRGDSFAWETAANTVNTWDGGSCTGYPGDDDRVTINLTGGFVFRFAGVDYSSVRVLSNGMLQFGSDTGFYRNYTNTTLPAGPASARSGCTAAATSRVIMAYWADLDPSRAGSGKVSWEQKGTAPNRRLVVSWNGVYQYGTSTPYTFQIILYEGGEFKFQYGNANATGSQATIGVQVSDTDYTLYSYNSGYNANGSAIRWFVPSGLPERVAEYRFDEFVYTGQVGEVRDSSAQEQHGVAVGDAVTDPGGKVCRALDVDRNTDATRRGVDSLLNLPSGVGNSGTLSFWYRAAVSWNSSQAAMLMDASGQTDQPFYLQRDSSGALRLRLTDSAGASLSASTAAQSFPAHQWVHVAATWKLASGTNQSTLRLYVNGSLSGTGVGTTSGSLASSLGSLFIGDNRLSAAPSGGTDDSANGRIDELRVYNFDLGPVEIAADMVQTHDCTPPLHHLEIRHASGNGITCTPSSFEVRACTDASCTVLYTAGVSGSLNASHASWLWPAGAGFIIPAGSSSVTLQGQLPVVGSATLGVASSSPAATNALRCNFGSPECSFTAAAAGFLVSLSNHRAEASATLGIAAVRQSDNSLACTPAFASVSKSLNLACGYVNPATGTLPVRVAGQALNASGSSAAACGSRALSVAFDATGSASLTLQYADVGRFSLTATYTGSAASGDAGLSMTGSAQAVAAPKDFLFSNLPSGAQVAGATFGLRLTARNTADAATPNFGQEGETVVLTHTKLTPVFAGAQSGAFSHGALAFTGGVANPANLIWTEVGTINLDAALSDNDYLGSGLAVTGSTAAAIGPFRPARFKVSGSPACGSFSYAGLVGSSDLPGQALPGVTVEAVNALGARTLNYDGSQGNANDYAQAIVFSEAVASGKGSFDPTGAPASRFALGITPELALSYRLSSKVTAPFSTSLRVTDALGVSSSGGTEPNFALRSGRLLLQSAIGSSRNALALPLRLEYWSGKSWVLGSDDSCTGPALAGKLTAVAQSNRVGLNGAAAGWTTAVQSLSLAAGTGSLTLGAPSGGGAGTLDVALNLGGSTTDRACLPNHPASTGAGLPWLRARHGTLNGCADAGNPLGRWDSDPSARASFGSVTAESQKRLHERQVY</sequence>
<keyword evidence="1 4" id="KW-0732">Signal</keyword>
<evidence type="ECO:0000256" key="1">
    <source>
        <dbReference type="ARBA" id="ARBA00022729"/>
    </source>
</evidence>
<organism evidence="6 7">
    <name type="scientific">Inhella proteolytica</name>
    <dbReference type="NCBI Taxonomy" id="2795029"/>
    <lineage>
        <taxon>Bacteria</taxon>
        <taxon>Pseudomonadati</taxon>
        <taxon>Pseudomonadota</taxon>
        <taxon>Betaproteobacteria</taxon>
        <taxon>Burkholderiales</taxon>
        <taxon>Sphaerotilaceae</taxon>
        <taxon>Inhella</taxon>
    </lineage>
</organism>
<accession>A0A931J4S4</accession>
<feature type="compositionally biased region" description="Basic and acidic residues" evidence="3">
    <location>
        <begin position="1119"/>
        <end position="1129"/>
    </location>
</feature>
<evidence type="ECO:0000259" key="5">
    <source>
        <dbReference type="SMART" id="SM00560"/>
    </source>
</evidence>
<evidence type="ECO:0000256" key="2">
    <source>
        <dbReference type="ARBA" id="ARBA00023157"/>
    </source>
</evidence>
<reference evidence="6" key="1">
    <citation type="submission" date="2020-12" db="EMBL/GenBank/DDBJ databases">
        <title>The genome sequence of Inhella sp. 1Y17.</title>
        <authorList>
            <person name="Liu Y."/>
        </authorList>
    </citation>
    <scope>NUCLEOTIDE SEQUENCE</scope>
    <source>
        <strain evidence="6">1Y17</strain>
    </source>
</reference>
<dbReference type="InterPro" id="IPR013320">
    <property type="entry name" value="ConA-like_dom_sf"/>
</dbReference>
<keyword evidence="7" id="KW-1185">Reference proteome</keyword>
<dbReference type="Gene3D" id="2.60.120.200">
    <property type="match status" value="1"/>
</dbReference>
<evidence type="ECO:0000256" key="4">
    <source>
        <dbReference type="SAM" id="SignalP"/>
    </source>
</evidence>
<keyword evidence="2" id="KW-1015">Disulfide bond</keyword>
<feature type="domain" description="LamG-like jellyroll fold" evidence="5">
    <location>
        <begin position="301"/>
        <end position="451"/>
    </location>
</feature>
<dbReference type="SUPFAM" id="SSF49899">
    <property type="entry name" value="Concanavalin A-like lectins/glucanases"/>
    <property type="match status" value="1"/>
</dbReference>
<comment type="caution">
    <text evidence="6">The sequence shown here is derived from an EMBL/GenBank/DDBJ whole genome shotgun (WGS) entry which is preliminary data.</text>
</comment>
<dbReference type="EMBL" id="JAEDAK010000026">
    <property type="protein sequence ID" value="MBH9579606.1"/>
    <property type="molecule type" value="Genomic_DNA"/>
</dbReference>
<gene>
    <name evidence="6" type="ORF">I7X39_22150</name>
</gene>
<proteinExistence type="predicted"/>
<feature type="signal peptide" evidence="4">
    <location>
        <begin position="1"/>
        <end position="18"/>
    </location>
</feature>
<dbReference type="Pfam" id="PF13385">
    <property type="entry name" value="Laminin_G_3"/>
    <property type="match status" value="1"/>
</dbReference>
<feature type="region of interest" description="Disordered" evidence="3">
    <location>
        <begin position="1099"/>
        <end position="1129"/>
    </location>
</feature>
<dbReference type="InterPro" id="IPR006558">
    <property type="entry name" value="LamG-like"/>
</dbReference>
<feature type="chain" id="PRO_5036783601" evidence="4">
    <location>
        <begin position="19"/>
        <end position="1129"/>
    </location>
</feature>